<dbReference type="InterPro" id="IPR036397">
    <property type="entry name" value="RNaseH_sf"/>
</dbReference>
<evidence type="ECO:0000313" key="3">
    <source>
        <dbReference type="Proteomes" id="UP001556367"/>
    </source>
</evidence>
<gene>
    <name evidence="2" type="ORF">HGRIS_014964</name>
</gene>
<dbReference type="Proteomes" id="UP001556367">
    <property type="component" value="Unassembled WGS sequence"/>
</dbReference>
<name>A0ABR3JVA2_9AGAR</name>
<dbReference type="EMBL" id="JASNQZ010000002">
    <property type="protein sequence ID" value="KAL0959467.1"/>
    <property type="molecule type" value="Genomic_DNA"/>
</dbReference>
<dbReference type="PANTHER" id="PTHR23022">
    <property type="entry name" value="TRANSPOSABLE ELEMENT-RELATED"/>
    <property type="match status" value="1"/>
</dbReference>
<dbReference type="Gene3D" id="3.30.420.10">
    <property type="entry name" value="Ribonuclease H-like superfamily/Ribonuclease H"/>
    <property type="match status" value="1"/>
</dbReference>
<dbReference type="PANTHER" id="PTHR23022:SF135">
    <property type="entry name" value="SI:DKEY-77F5.3"/>
    <property type="match status" value="1"/>
</dbReference>
<evidence type="ECO:0000313" key="2">
    <source>
        <dbReference type="EMBL" id="KAL0959467.1"/>
    </source>
</evidence>
<sequence>MINRFGSDGRKWVWKQKGQPLLDREVEGTVKYGSGKIMVWGCMSWDGVGRMVEVEGKMNAQQYVDILTCGYLPSLEDWGVSVEKSIFQQDNDPKHTSKLVQKWLDDQGIEVLDWPAQSQDLNPIEHLWEHLKRQLNKWETAPKGVFELWDRASVEWKGIDAKVCQNLVESLPRRIEAVIKAKGGHTKY</sequence>
<proteinExistence type="predicted"/>
<organism evidence="2 3">
    <name type="scientific">Hohenbuehelia grisea</name>
    <dbReference type="NCBI Taxonomy" id="104357"/>
    <lineage>
        <taxon>Eukaryota</taxon>
        <taxon>Fungi</taxon>
        <taxon>Dikarya</taxon>
        <taxon>Basidiomycota</taxon>
        <taxon>Agaricomycotina</taxon>
        <taxon>Agaricomycetes</taxon>
        <taxon>Agaricomycetidae</taxon>
        <taxon>Agaricales</taxon>
        <taxon>Pleurotineae</taxon>
        <taxon>Pleurotaceae</taxon>
        <taxon>Hohenbuehelia</taxon>
    </lineage>
</organism>
<dbReference type="InterPro" id="IPR038717">
    <property type="entry name" value="Tc1-like_DDE_dom"/>
</dbReference>
<comment type="caution">
    <text evidence="2">The sequence shown here is derived from an EMBL/GenBank/DDBJ whole genome shotgun (WGS) entry which is preliminary data.</text>
</comment>
<dbReference type="Pfam" id="PF13358">
    <property type="entry name" value="DDE_3"/>
    <property type="match status" value="1"/>
</dbReference>
<protein>
    <recommendedName>
        <fullName evidence="1">Tc1-like transposase DDE domain-containing protein</fullName>
    </recommendedName>
</protein>
<evidence type="ECO:0000259" key="1">
    <source>
        <dbReference type="Pfam" id="PF13358"/>
    </source>
</evidence>
<reference evidence="3" key="1">
    <citation type="submission" date="2024-06" db="EMBL/GenBank/DDBJ databases">
        <title>Multi-omics analyses provide insights into the biosynthesis of the anticancer antibiotic pleurotin in Hohenbuehelia grisea.</title>
        <authorList>
            <person name="Weaver J.A."/>
            <person name="Alberti F."/>
        </authorList>
    </citation>
    <scope>NUCLEOTIDE SEQUENCE [LARGE SCALE GENOMIC DNA]</scope>
    <source>
        <strain evidence="3">T-177</strain>
    </source>
</reference>
<dbReference type="InterPro" id="IPR052338">
    <property type="entry name" value="Transposase_5"/>
</dbReference>
<feature type="domain" description="Tc1-like transposase DDE" evidence="1">
    <location>
        <begin position="13"/>
        <end position="137"/>
    </location>
</feature>
<keyword evidence="3" id="KW-1185">Reference proteome</keyword>
<accession>A0ABR3JVA2</accession>